<protein>
    <recommendedName>
        <fullName evidence="2">Negative regulator of flagellin synthesis</fullName>
    </recommendedName>
    <alternativeName>
        <fullName evidence="8">Anti-sigma-28 factor</fullName>
    </alternativeName>
</protein>
<dbReference type="OrthoDB" id="7063735at2"/>
<comment type="function">
    <text evidence="7">Responsible for the coupling of flagellin expression to flagellar assembly by preventing expression of the flagellin genes when a component of the middle class of proteins is defective. It negatively regulates flagellar genes by inhibiting the activity of FliA by directly binding to FliA.</text>
</comment>
<reference evidence="11 12" key="1">
    <citation type="submission" date="2019-03" db="EMBL/GenBank/DDBJ databases">
        <title>Above-ground endophytic microbial communities from plants in different locations in the United States.</title>
        <authorList>
            <person name="Frank C."/>
        </authorList>
    </citation>
    <scope>NUCLEOTIDE SEQUENCE [LARGE SCALE GENOMIC DNA]</scope>
    <source>
        <strain evidence="11 12">LP_13_YM</strain>
    </source>
</reference>
<keyword evidence="3" id="KW-0678">Repressor</keyword>
<dbReference type="Proteomes" id="UP000295645">
    <property type="component" value="Unassembled WGS sequence"/>
</dbReference>
<dbReference type="EMBL" id="SMCS01000004">
    <property type="protein sequence ID" value="TCV94129.1"/>
    <property type="molecule type" value="Genomic_DNA"/>
</dbReference>
<evidence type="ECO:0000256" key="1">
    <source>
        <dbReference type="ARBA" id="ARBA00005322"/>
    </source>
</evidence>
<comment type="caution">
    <text evidence="11">The sequence shown here is derived from an EMBL/GenBank/DDBJ whole genome shotgun (WGS) entry which is preliminary data.</text>
</comment>
<dbReference type="InterPro" id="IPR035890">
    <property type="entry name" value="Anti-sigma-28_factor_FlgM_sf"/>
</dbReference>
<evidence type="ECO:0000313" key="11">
    <source>
        <dbReference type="EMBL" id="TCV94129.1"/>
    </source>
</evidence>
<keyword evidence="5" id="KW-0805">Transcription regulation</keyword>
<comment type="similarity">
    <text evidence="1">Belongs to the FlgM family.</text>
</comment>
<keyword evidence="4" id="KW-1005">Bacterial flagellum biogenesis</keyword>
<gene>
    <name evidence="11" type="ORF">EC912_104327</name>
</gene>
<name>A0A4V2W412_9GAMM</name>
<feature type="region of interest" description="Disordered" evidence="9">
    <location>
        <begin position="1"/>
        <end position="43"/>
    </location>
</feature>
<accession>A0A4V2W412</accession>
<keyword evidence="12" id="KW-1185">Reference proteome</keyword>
<evidence type="ECO:0000313" key="12">
    <source>
        <dbReference type="Proteomes" id="UP000295645"/>
    </source>
</evidence>
<keyword evidence="6" id="KW-0804">Transcription</keyword>
<feature type="domain" description="Anti-sigma-28 factor FlgM C-terminal" evidence="10">
    <location>
        <begin position="42"/>
        <end position="91"/>
    </location>
</feature>
<evidence type="ECO:0000259" key="10">
    <source>
        <dbReference type="Pfam" id="PF04316"/>
    </source>
</evidence>
<sequence>MNTTIKPGLQPQQQPVQVRSKDSGASGAASVQNTSPVLPSDDSVQLTDSAKALSAASVGDSIDTNRVDQIRARVTDGTYKPDSQAIASKLLAMEGQIGGHA</sequence>
<feature type="compositionally biased region" description="Polar residues" evidence="9">
    <location>
        <begin position="29"/>
        <end position="43"/>
    </location>
</feature>
<evidence type="ECO:0000256" key="7">
    <source>
        <dbReference type="ARBA" id="ARBA00024739"/>
    </source>
</evidence>
<evidence type="ECO:0000256" key="5">
    <source>
        <dbReference type="ARBA" id="ARBA00023015"/>
    </source>
</evidence>
<dbReference type="RefSeq" id="WP_132144497.1">
    <property type="nucleotide sequence ID" value="NZ_SMCS01000004.1"/>
</dbReference>
<dbReference type="Pfam" id="PF04316">
    <property type="entry name" value="FlgM"/>
    <property type="match status" value="1"/>
</dbReference>
<evidence type="ECO:0000256" key="3">
    <source>
        <dbReference type="ARBA" id="ARBA00022491"/>
    </source>
</evidence>
<dbReference type="SUPFAM" id="SSF101498">
    <property type="entry name" value="Anti-sigma factor FlgM"/>
    <property type="match status" value="1"/>
</dbReference>
<dbReference type="InterPro" id="IPR007412">
    <property type="entry name" value="FlgM"/>
</dbReference>
<dbReference type="InterPro" id="IPR031316">
    <property type="entry name" value="FlgM_C"/>
</dbReference>
<organism evidence="11 12">
    <name type="scientific">Luteibacter rhizovicinus</name>
    <dbReference type="NCBI Taxonomy" id="242606"/>
    <lineage>
        <taxon>Bacteria</taxon>
        <taxon>Pseudomonadati</taxon>
        <taxon>Pseudomonadota</taxon>
        <taxon>Gammaproteobacteria</taxon>
        <taxon>Lysobacterales</taxon>
        <taxon>Rhodanobacteraceae</taxon>
        <taxon>Luteibacter</taxon>
    </lineage>
</organism>
<evidence type="ECO:0000256" key="4">
    <source>
        <dbReference type="ARBA" id="ARBA00022795"/>
    </source>
</evidence>
<dbReference type="GO" id="GO:0044781">
    <property type="term" value="P:bacterial-type flagellum organization"/>
    <property type="evidence" value="ECO:0007669"/>
    <property type="project" value="UniProtKB-KW"/>
</dbReference>
<evidence type="ECO:0000256" key="6">
    <source>
        <dbReference type="ARBA" id="ARBA00023163"/>
    </source>
</evidence>
<dbReference type="NCBIfam" id="TIGR03824">
    <property type="entry name" value="FlgM_jcvi"/>
    <property type="match status" value="1"/>
</dbReference>
<dbReference type="AlphaFoldDB" id="A0A4V2W412"/>
<proteinExistence type="inferred from homology"/>
<dbReference type="GO" id="GO:0045892">
    <property type="term" value="P:negative regulation of DNA-templated transcription"/>
    <property type="evidence" value="ECO:0007669"/>
    <property type="project" value="InterPro"/>
</dbReference>
<evidence type="ECO:0000256" key="2">
    <source>
        <dbReference type="ARBA" id="ARBA00017823"/>
    </source>
</evidence>
<evidence type="ECO:0000256" key="9">
    <source>
        <dbReference type="SAM" id="MobiDB-lite"/>
    </source>
</evidence>
<evidence type="ECO:0000256" key="8">
    <source>
        <dbReference type="ARBA" id="ARBA00030117"/>
    </source>
</evidence>